<evidence type="ECO:0000259" key="14">
    <source>
        <dbReference type="Pfam" id="PF01292"/>
    </source>
</evidence>
<keyword evidence="10" id="KW-0408">Iron</keyword>
<evidence type="ECO:0000256" key="3">
    <source>
        <dbReference type="ARBA" id="ARBA00022448"/>
    </source>
</evidence>
<dbReference type="Pfam" id="PF01292">
    <property type="entry name" value="Ni_hydr_CYTB"/>
    <property type="match status" value="1"/>
</dbReference>
<dbReference type="EMBL" id="FNCO01000002">
    <property type="protein sequence ID" value="SDG51667.1"/>
    <property type="molecule type" value="Genomic_DNA"/>
</dbReference>
<dbReference type="GO" id="GO:0046872">
    <property type="term" value="F:metal ion binding"/>
    <property type="evidence" value="ECO:0007669"/>
    <property type="project" value="UniProtKB-KW"/>
</dbReference>
<organism evidence="15 16">
    <name type="scientific">Pseudomonas abietaniphila</name>
    <dbReference type="NCBI Taxonomy" id="89065"/>
    <lineage>
        <taxon>Bacteria</taxon>
        <taxon>Pseudomonadati</taxon>
        <taxon>Pseudomonadota</taxon>
        <taxon>Gammaproteobacteria</taxon>
        <taxon>Pseudomonadales</taxon>
        <taxon>Pseudomonadaceae</taxon>
        <taxon>Pseudomonas</taxon>
    </lineage>
</organism>
<evidence type="ECO:0000256" key="1">
    <source>
        <dbReference type="ARBA" id="ARBA00001970"/>
    </source>
</evidence>
<evidence type="ECO:0000256" key="7">
    <source>
        <dbReference type="ARBA" id="ARBA00022723"/>
    </source>
</evidence>
<keyword evidence="6 13" id="KW-0812">Transmembrane</keyword>
<feature type="transmembrane region" description="Helical" evidence="13">
    <location>
        <begin position="23"/>
        <end position="41"/>
    </location>
</feature>
<dbReference type="PANTHER" id="PTHR30529">
    <property type="entry name" value="CYTOCHROME B561"/>
    <property type="match status" value="1"/>
</dbReference>
<dbReference type="OrthoDB" id="8589936at2"/>
<accession>A0A1G7UVZ1</accession>
<evidence type="ECO:0000256" key="9">
    <source>
        <dbReference type="ARBA" id="ARBA00022989"/>
    </source>
</evidence>
<keyword evidence="9 13" id="KW-1133">Transmembrane helix</keyword>
<evidence type="ECO:0000256" key="6">
    <source>
        <dbReference type="ARBA" id="ARBA00022692"/>
    </source>
</evidence>
<dbReference type="Gene3D" id="1.20.950.20">
    <property type="entry name" value="Transmembrane di-heme cytochromes, Chain C"/>
    <property type="match status" value="1"/>
</dbReference>
<gene>
    <name evidence="15" type="ORF">SAMN05216605_102297</name>
</gene>
<keyword evidence="5" id="KW-0349">Heme</keyword>
<dbReference type="RefSeq" id="WP_074750629.1">
    <property type="nucleotide sequence ID" value="NZ_FNCO01000002.1"/>
</dbReference>
<proteinExistence type="inferred from homology"/>
<keyword evidence="3" id="KW-0813">Transport</keyword>
<keyword evidence="7" id="KW-0479">Metal-binding</keyword>
<evidence type="ECO:0000256" key="12">
    <source>
        <dbReference type="ARBA" id="ARBA00037975"/>
    </source>
</evidence>
<dbReference type="Proteomes" id="UP000182894">
    <property type="component" value="Unassembled WGS sequence"/>
</dbReference>
<name>A0A1G7UVZ1_9PSED</name>
<dbReference type="STRING" id="89065.SAMN05216605_102297"/>
<dbReference type="InterPro" id="IPR052168">
    <property type="entry name" value="Cytochrome_b561_oxidase"/>
</dbReference>
<dbReference type="GO" id="GO:0020037">
    <property type="term" value="F:heme binding"/>
    <property type="evidence" value="ECO:0007669"/>
    <property type="project" value="TreeGrafter"/>
</dbReference>
<dbReference type="AlphaFoldDB" id="A0A1G7UVZ1"/>
<dbReference type="InterPro" id="IPR016174">
    <property type="entry name" value="Di-haem_cyt_TM"/>
</dbReference>
<evidence type="ECO:0000256" key="2">
    <source>
        <dbReference type="ARBA" id="ARBA00004651"/>
    </source>
</evidence>
<feature type="transmembrane region" description="Helical" evidence="13">
    <location>
        <begin position="100"/>
        <end position="119"/>
    </location>
</feature>
<dbReference type="InterPro" id="IPR011577">
    <property type="entry name" value="Cyt_b561_bac/Ni-Hgenase"/>
</dbReference>
<evidence type="ECO:0000256" key="11">
    <source>
        <dbReference type="ARBA" id="ARBA00023136"/>
    </source>
</evidence>
<evidence type="ECO:0000256" key="5">
    <source>
        <dbReference type="ARBA" id="ARBA00022617"/>
    </source>
</evidence>
<keyword evidence="4" id="KW-1003">Cell membrane</keyword>
<evidence type="ECO:0000256" key="4">
    <source>
        <dbReference type="ARBA" id="ARBA00022475"/>
    </source>
</evidence>
<evidence type="ECO:0000256" key="10">
    <source>
        <dbReference type="ARBA" id="ARBA00023004"/>
    </source>
</evidence>
<keyword evidence="16" id="KW-1185">Reference proteome</keyword>
<feature type="domain" description="Cytochrome b561 bacterial/Ni-hydrogenase" evidence="14">
    <location>
        <begin position="15"/>
        <end position="185"/>
    </location>
</feature>
<feature type="transmembrane region" description="Helical" evidence="13">
    <location>
        <begin position="153"/>
        <end position="174"/>
    </location>
</feature>
<evidence type="ECO:0000256" key="13">
    <source>
        <dbReference type="SAM" id="Phobius"/>
    </source>
</evidence>
<protein>
    <submittedName>
        <fullName evidence="15">Cytochrome b561</fullName>
    </submittedName>
</protein>
<dbReference type="SUPFAM" id="SSF81342">
    <property type="entry name" value="Transmembrane di-heme cytochromes"/>
    <property type="match status" value="1"/>
</dbReference>
<keyword evidence="8" id="KW-0249">Electron transport</keyword>
<dbReference type="PANTHER" id="PTHR30529:SF1">
    <property type="entry name" value="CYTOCHROME B561 HOMOLOG 2"/>
    <property type="match status" value="1"/>
</dbReference>
<comment type="cofactor">
    <cofactor evidence="1">
        <name>heme b</name>
        <dbReference type="ChEBI" id="CHEBI:60344"/>
    </cofactor>
</comment>
<dbReference type="GO" id="GO:0009055">
    <property type="term" value="F:electron transfer activity"/>
    <property type="evidence" value="ECO:0007669"/>
    <property type="project" value="InterPro"/>
</dbReference>
<evidence type="ECO:0000313" key="15">
    <source>
        <dbReference type="EMBL" id="SDG51667.1"/>
    </source>
</evidence>
<dbReference type="GO" id="GO:0005886">
    <property type="term" value="C:plasma membrane"/>
    <property type="evidence" value="ECO:0007669"/>
    <property type="project" value="UniProtKB-SubCell"/>
</dbReference>
<feature type="transmembrane region" description="Helical" evidence="13">
    <location>
        <begin position="61"/>
        <end position="79"/>
    </location>
</feature>
<reference evidence="16" key="1">
    <citation type="submission" date="2016-10" db="EMBL/GenBank/DDBJ databases">
        <authorList>
            <person name="Varghese N."/>
            <person name="Submissions S."/>
        </authorList>
    </citation>
    <scope>NUCLEOTIDE SEQUENCE [LARGE SCALE GENOMIC DNA]</scope>
    <source>
        <strain evidence="16">ATCC 700689</strain>
    </source>
</reference>
<comment type="similarity">
    <text evidence="12">Belongs to the cytochrome b561 family.</text>
</comment>
<dbReference type="GO" id="GO:0022904">
    <property type="term" value="P:respiratory electron transport chain"/>
    <property type="evidence" value="ECO:0007669"/>
    <property type="project" value="InterPro"/>
</dbReference>
<sequence length="193" mass="21071">MNSTISGLPTRSSQRYDRLTRSFHWATAAVVIFMFASAHLWETLAKGTPLRKGLQSVHISLGIAMALLIAARIAWRLFGGNRPASDTHPAVNMAAKVGHGCLYLLLLAQVALGFLLRWAQGEPFTFFGLFPIPAPFVVDHDWRGTLGGLHDNVAWAIILLAGLHAGAALWHHYIVGDSTLRRMLGPQRGGMRG</sequence>
<evidence type="ECO:0000256" key="8">
    <source>
        <dbReference type="ARBA" id="ARBA00022982"/>
    </source>
</evidence>
<comment type="subcellular location">
    <subcellularLocation>
        <location evidence="2">Cell membrane</location>
        <topology evidence="2">Multi-pass membrane protein</topology>
    </subcellularLocation>
</comment>
<evidence type="ECO:0000313" key="16">
    <source>
        <dbReference type="Proteomes" id="UP000182894"/>
    </source>
</evidence>
<keyword evidence="11 13" id="KW-0472">Membrane</keyword>